<evidence type="ECO:0000256" key="3">
    <source>
        <dbReference type="ARBA" id="ARBA00023125"/>
    </source>
</evidence>
<dbReference type="AlphaFoldDB" id="A0A9E2BEM2"/>
<dbReference type="InterPro" id="IPR036086">
    <property type="entry name" value="ParB/Sulfiredoxin_sf"/>
</dbReference>
<dbReference type="Gene3D" id="1.10.10.2830">
    <property type="match status" value="1"/>
</dbReference>
<keyword evidence="2" id="KW-0159">Chromosome partition</keyword>
<sequence>MNKKLGKGIVLLVPTGEVEELSEIPIDDISPSPWQPRKSIQPETLELLVQSIQSTGLIQPIVVRPLGKTYELIAGERRLKAAREAGYNSIKAIVREIPDDAVMEMSLTENIHREELTPIEIAEALKNVLDIKKITQEEASNKLGISRSQIANLIRLLNLPEEVKSLIQKGAISFGHAKILVSLQEPLCLNLAKKIAEKGISIRETENYLKLLELRNNNKTRNNRDNNRDVFLENFLKSKLSCKVQVMVKNDGLYIKVPIQSRVKLLELVKEIFSKNENQ</sequence>
<comment type="similarity">
    <text evidence="1">Belongs to the ParB family.</text>
</comment>
<evidence type="ECO:0000313" key="5">
    <source>
        <dbReference type="EMBL" id="MBT9144188.1"/>
    </source>
</evidence>
<dbReference type="SMART" id="SM00470">
    <property type="entry name" value="ParB"/>
    <property type="match status" value="1"/>
</dbReference>
<dbReference type="GO" id="GO:0003677">
    <property type="term" value="F:DNA binding"/>
    <property type="evidence" value="ECO:0007669"/>
    <property type="project" value="UniProtKB-KW"/>
</dbReference>
<gene>
    <name evidence="5" type="primary">parB</name>
    <name evidence="5" type="ORF">DDT42_00020</name>
</gene>
<dbReference type="Pfam" id="PF17762">
    <property type="entry name" value="HTH_ParB"/>
    <property type="match status" value="1"/>
</dbReference>
<dbReference type="GO" id="GO:0045881">
    <property type="term" value="P:positive regulation of sporulation resulting in formation of a cellular spore"/>
    <property type="evidence" value="ECO:0007669"/>
    <property type="project" value="TreeGrafter"/>
</dbReference>
<dbReference type="EMBL" id="QLTW01000001">
    <property type="protein sequence ID" value="MBT9144188.1"/>
    <property type="molecule type" value="Genomic_DNA"/>
</dbReference>
<evidence type="ECO:0000259" key="4">
    <source>
        <dbReference type="PROSITE" id="PS50943"/>
    </source>
</evidence>
<reference evidence="5 6" key="1">
    <citation type="journal article" date="2021" name="bioRxiv">
        <title>Unique metabolic strategies in Hadean analogues reveal hints for primordial physiology.</title>
        <authorList>
            <person name="Nobu M.K."/>
            <person name="Nakai R."/>
            <person name="Tamazawa S."/>
            <person name="Mori H."/>
            <person name="Toyoda A."/>
            <person name="Ijiri A."/>
            <person name="Suzuki S."/>
            <person name="Kurokawa K."/>
            <person name="Kamagata Y."/>
            <person name="Tamaki H."/>
        </authorList>
    </citation>
    <scope>NUCLEOTIDE SEQUENCE [LARGE SCALE GENOMIC DNA]</scope>
    <source>
        <strain evidence="5">BS525</strain>
    </source>
</reference>
<protein>
    <submittedName>
        <fullName evidence="5">Chromosome-partitioning protein ParB</fullName>
    </submittedName>
</protein>
<dbReference type="InterPro" id="IPR041468">
    <property type="entry name" value="HTH_ParB/Spo0J"/>
</dbReference>
<dbReference type="Proteomes" id="UP000811545">
    <property type="component" value="Unassembled WGS sequence"/>
</dbReference>
<accession>A0A9E2BEM2</accession>
<evidence type="ECO:0000256" key="2">
    <source>
        <dbReference type="ARBA" id="ARBA00022829"/>
    </source>
</evidence>
<keyword evidence="3" id="KW-0238">DNA-binding</keyword>
<dbReference type="Pfam" id="PF02195">
    <property type="entry name" value="ParB_N"/>
    <property type="match status" value="1"/>
</dbReference>
<dbReference type="CDD" id="cd00093">
    <property type="entry name" value="HTH_XRE"/>
    <property type="match status" value="1"/>
</dbReference>
<dbReference type="FunFam" id="1.10.10.2830:FF:000001">
    <property type="entry name" value="Chromosome partitioning protein ParB"/>
    <property type="match status" value="1"/>
</dbReference>
<dbReference type="PANTHER" id="PTHR33375:SF1">
    <property type="entry name" value="CHROMOSOME-PARTITIONING PROTEIN PARB-RELATED"/>
    <property type="match status" value="1"/>
</dbReference>
<dbReference type="FunFam" id="3.90.1530.30:FF:000001">
    <property type="entry name" value="Chromosome partitioning protein ParB"/>
    <property type="match status" value="1"/>
</dbReference>
<organism evidence="5 6">
    <name type="scientific">Psychracetigena formicireducens</name>
    <dbReference type="NCBI Taxonomy" id="2986056"/>
    <lineage>
        <taxon>Bacteria</taxon>
        <taxon>Bacillati</taxon>
        <taxon>Candidatus Lithacetigenota</taxon>
        <taxon>Candidatus Psychracetigena</taxon>
    </lineage>
</organism>
<dbReference type="InterPro" id="IPR003115">
    <property type="entry name" value="ParB_N"/>
</dbReference>
<evidence type="ECO:0000313" key="6">
    <source>
        <dbReference type="Proteomes" id="UP000811545"/>
    </source>
</evidence>
<dbReference type="InterPro" id="IPR004437">
    <property type="entry name" value="ParB/RepB/Spo0J"/>
</dbReference>
<dbReference type="CDD" id="cd16393">
    <property type="entry name" value="SPO0J_N"/>
    <property type="match status" value="1"/>
</dbReference>
<dbReference type="Gene3D" id="3.90.1530.30">
    <property type="match status" value="1"/>
</dbReference>
<dbReference type="InterPro" id="IPR050336">
    <property type="entry name" value="Chromosome_partition/occlusion"/>
</dbReference>
<dbReference type="NCBIfam" id="TIGR00180">
    <property type="entry name" value="parB_part"/>
    <property type="match status" value="1"/>
</dbReference>
<dbReference type="GO" id="GO:0005694">
    <property type="term" value="C:chromosome"/>
    <property type="evidence" value="ECO:0007669"/>
    <property type="project" value="TreeGrafter"/>
</dbReference>
<name>A0A9E2BEM2_PSYF1</name>
<dbReference type="PROSITE" id="PS50943">
    <property type="entry name" value="HTH_CROC1"/>
    <property type="match status" value="1"/>
</dbReference>
<dbReference type="SUPFAM" id="SSF110849">
    <property type="entry name" value="ParB/Sulfiredoxin"/>
    <property type="match status" value="1"/>
</dbReference>
<dbReference type="PANTHER" id="PTHR33375">
    <property type="entry name" value="CHROMOSOME-PARTITIONING PROTEIN PARB-RELATED"/>
    <property type="match status" value="1"/>
</dbReference>
<evidence type="ECO:0000256" key="1">
    <source>
        <dbReference type="ARBA" id="ARBA00006295"/>
    </source>
</evidence>
<comment type="caution">
    <text evidence="5">The sequence shown here is derived from an EMBL/GenBank/DDBJ whole genome shotgun (WGS) entry which is preliminary data.</text>
</comment>
<dbReference type="GO" id="GO:0007059">
    <property type="term" value="P:chromosome segregation"/>
    <property type="evidence" value="ECO:0007669"/>
    <property type="project" value="UniProtKB-KW"/>
</dbReference>
<feature type="domain" description="HTH cro/C1-type" evidence="4">
    <location>
        <begin position="125"/>
        <end position="153"/>
    </location>
</feature>
<dbReference type="InterPro" id="IPR001387">
    <property type="entry name" value="Cro/C1-type_HTH"/>
</dbReference>
<proteinExistence type="inferred from homology"/>